<evidence type="ECO:0000256" key="13">
    <source>
        <dbReference type="SAM" id="Phobius"/>
    </source>
</evidence>
<keyword evidence="17" id="KW-1185">Reference proteome</keyword>
<dbReference type="InterPro" id="IPR000716">
    <property type="entry name" value="Thyroglobulin_1"/>
</dbReference>
<comment type="similarity">
    <text evidence="2 11">Belongs to the syndecan proteoglycan family.</text>
</comment>
<dbReference type="Pfam" id="PF00086">
    <property type="entry name" value="Thyroglobulin_1"/>
    <property type="match status" value="2"/>
</dbReference>
<evidence type="ECO:0000313" key="17">
    <source>
        <dbReference type="Proteomes" id="UP000735302"/>
    </source>
</evidence>
<dbReference type="CDD" id="cd00191">
    <property type="entry name" value="TY"/>
    <property type="match status" value="2"/>
</dbReference>
<dbReference type="PROSITE" id="PS00484">
    <property type="entry name" value="THYROGLOBULIN_1_1"/>
    <property type="match status" value="1"/>
</dbReference>
<feature type="compositionally biased region" description="Acidic residues" evidence="12">
    <location>
        <begin position="367"/>
        <end position="383"/>
    </location>
</feature>
<dbReference type="EMBL" id="BLXT01004371">
    <property type="protein sequence ID" value="GFO12076.1"/>
    <property type="molecule type" value="Genomic_DNA"/>
</dbReference>
<comment type="caution">
    <text evidence="16">The sequence shown here is derived from an EMBL/GenBank/DDBJ whole genome shotgun (WGS) entry which is preliminary data.</text>
</comment>
<comment type="caution">
    <text evidence="10">Lacks conserved residue(s) required for the propagation of feature annotation.</text>
</comment>
<dbReference type="PANTHER" id="PTHR10915">
    <property type="entry name" value="SYNDECAN"/>
    <property type="match status" value="1"/>
</dbReference>
<dbReference type="InterPro" id="IPR030479">
    <property type="entry name" value="Syndecan_CS"/>
</dbReference>
<evidence type="ECO:0000256" key="3">
    <source>
        <dbReference type="ARBA" id="ARBA00022692"/>
    </source>
</evidence>
<accession>A0AAV4AZT4</accession>
<dbReference type="GO" id="GO:0009986">
    <property type="term" value="C:cell surface"/>
    <property type="evidence" value="ECO:0007669"/>
    <property type="project" value="TreeGrafter"/>
</dbReference>
<feature type="compositionally biased region" description="Basic and acidic residues" evidence="12">
    <location>
        <begin position="346"/>
        <end position="362"/>
    </location>
</feature>
<evidence type="ECO:0000256" key="7">
    <source>
        <dbReference type="ARBA" id="ARBA00023157"/>
    </source>
</evidence>
<feature type="compositionally biased region" description="Basic and acidic residues" evidence="12">
    <location>
        <begin position="290"/>
        <end position="310"/>
    </location>
</feature>
<evidence type="ECO:0000256" key="9">
    <source>
        <dbReference type="ARBA" id="ARBA00023207"/>
    </source>
</evidence>
<protein>
    <recommendedName>
        <fullName evidence="11">Syndecan</fullName>
    </recommendedName>
</protein>
<dbReference type="PROSITE" id="PS00964">
    <property type="entry name" value="SYNDECAN"/>
    <property type="match status" value="1"/>
</dbReference>
<evidence type="ECO:0000256" key="12">
    <source>
        <dbReference type="SAM" id="MobiDB-lite"/>
    </source>
</evidence>
<name>A0AAV4AZT4_9GAST</name>
<keyword evidence="4 11" id="KW-0654">Proteoglycan</keyword>
<proteinExistence type="inferred from homology"/>
<dbReference type="AlphaFoldDB" id="A0AAV4AZT4"/>
<evidence type="ECO:0000256" key="1">
    <source>
        <dbReference type="ARBA" id="ARBA00004479"/>
    </source>
</evidence>
<feature type="compositionally biased region" description="Low complexity" evidence="12">
    <location>
        <begin position="126"/>
        <end position="143"/>
    </location>
</feature>
<keyword evidence="7" id="KW-1015">Disulfide bond</keyword>
<dbReference type="InterPro" id="IPR003585">
    <property type="entry name" value="Neurexin-like"/>
</dbReference>
<dbReference type="InterPro" id="IPR036857">
    <property type="entry name" value="Thyroglobulin_1_sf"/>
</dbReference>
<evidence type="ECO:0000256" key="6">
    <source>
        <dbReference type="ARBA" id="ARBA00023136"/>
    </source>
</evidence>
<evidence type="ECO:0000256" key="2">
    <source>
        <dbReference type="ARBA" id="ARBA00005343"/>
    </source>
</evidence>
<feature type="region of interest" description="Disordered" evidence="12">
    <location>
        <begin position="290"/>
        <end position="397"/>
    </location>
</feature>
<evidence type="ECO:0000256" key="4">
    <source>
        <dbReference type="ARBA" id="ARBA00022974"/>
    </source>
</evidence>
<dbReference type="SUPFAM" id="SSF57610">
    <property type="entry name" value="Thyroglobulin type-1 domain"/>
    <property type="match status" value="2"/>
</dbReference>
<evidence type="ECO:0000259" key="15">
    <source>
        <dbReference type="PROSITE" id="PS51162"/>
    </source>
</evidence>
<feature type="region of interest" description="Disordered" evidence="12">
    <location>
        <begin position="51"/>
        <end position="145"/>
    </location>
</feature>
<dbReference type="GO" id="GO:0016477">
    <property type="term" value="P:cell migration"/>
    <property type="evidence" value="ECO:0007669"/>
    <property type="project" value="TreeGrafter"/>
</dbReference>
<feature type="domain" description="Thyroglobulin type-1" evidence="15">
    <location>
        <begin position="146"/>
        <end position="210"/>
    </location>
</feature>
<evidence type="ECO:0000256" key="10">
    <source>
        <dbReference type="PROSITE-ProRule" id="PRU00500"/>
    </source>
</evidence>
<dbReference type="InterPro" id="IPR001050">
    <property type="entry name" value="Syndecan"/>
</dbReference>
<keyword evidence="3 11" id="KW-0812">Transmembrane</keyword>
<dbReference type="PROSITE" id="PS51162">
    <property type="entry name" value="THYROGLOBULIN_1_2"/>
    <property type="match status" value="2"/>
</dbReference>
<keyword evidence="8 11" id="KW-0325">Glycoprotein</keyword>
<dbReference type="Pfam" id="PF01034">
    <property type="entry name" value="Syndecan"/>
    <property type="match status" value="1"/>
</dbReference>
<dbReference type="Proteomes" id="UP000735302">
    <property type="component" value="Unassembled WGS sequence"/>
</dbReference>
<keyword evidence="9 11" id="KW-0357">Heparan sulfate</keyword>
<sequence>MSVSSLILLCLPTHFHPATGFGTVEDGSAKDCQYQAAQPFIDIDRDLEPQEGGARLYPQSGRLPSSDIVFDQDPTLLSSGDGKNWNSDDEDYGVSGSGSGSGAGVLPDVEENNQENKPTPKVKTASTTTTTTTTTTTSTTTTSRPLSLCEQEFEKSRHRFTSYVPKCLSNGDYEALQCDGNPGTADCWCVSLDGELIQGTKMERPNFPNCEEGFNLAPCTHELVKSTRSRLLGRTRPKCTTEGKFESVQCRGSVCFCVDQNTGILIRGTETSRSNRLRCDYEADDIDRHEVTTRQMRPDIKPVGKEKNPYDVDGDVGFPIEETDTIDMDEQFSESEDSSSDDSSMDEDKPGIDLRPPHEKFGGDGASEGENEVDDNSSEDEDDIGKGGQQDGSYGQKDPVEKASEILTQPGILAGIIGGAVVLLLCLVLLIMFIVYRMRKKDEGSYPLDEPRRGPQNYPYVRAPDREYYA</sequence>
<comment type="subcellular location">
    <subcellularLocation>
        <location evidence="1 11">Membrane</location>
        <topology evidence="1 11">Single-pass type I membrane protein</topology>
    </subcellularLocation>
</comment>
<keyword evidence="6 13" id="KW-0472">Membrane</keyword>
<evidence type="ECO:0000256" key="8">
    <source>
        <dbReference type="ARBA" id="ARBA00023180"/>
    </source>
</evidence>
<dbReference type="SMART" id="SM00294">
    <property type="entry name" value="4.1m"/>
    <property type="match status" value="1"/>
</dbReference>
<evidence type="ECO:0000313" key="16">
    <source>
        <dbReference type="EMBL" id="GFO12076.1"/>
    </source>
</evidence>
<keyword evidence="14" id="KW-0732">Signal</keyword>
<evidence type="ECO:0000256" key="5">
    <source>
        <dbReference type="ARBA" id="ARBA00022989"/>
    </source>
</evidence>
<feature type="compositionally biased region" description="Acidic residues" evidence="12">
    <location>
        <begin position="321"/>
        <end position="345"/>
    </location>
</feature>
<feature type="domain" description="Thyroglobulin type-1" evidence="15">
    <location>
        <begin position="216"/>
        <end position="279"/>
    </location>
</feature>
<keyword evidence="5 13" id="KW-1133">Transmembrane helix</keyword>
<dbReference type="InterPro" id="IPR027789">
    <property type="entry name" value="Syndecan/Neurexin_dom"/>
</dbReference>
<feature type="region of interest" description="Disordered" evidence="12">
    <location>
        <begin position="444"/>
        <end position="470"/>
    </location>
</feature>
<feature type="signal peptide" evidence="14">
    <location>
        <begin position="1"/>
        <end position="20"/>
    </location>
</feature>
<dbReference type="GO" id="GO:0016020">
    <property type="term" value="C:membrane"/>
    <property type="evidence" value="ECO:0007669"/>
    <property type="project" value="UniProtKB-SubCell"/>
</dbReference>
<reference evidence="16 17" key="1">
    <citation type="journal article" date="2021" name="Elife">
        <title>Chloroplast acquisition without the gene transfer in kleptoplastic sea slugs, Plakobranchus ocellatus.</title>
        <authorList>
            <person name="Maeda T."/>
            <person name="Takahashi S."/>
            <person name="Yoshida T."/>
            <person name="Shimamura S."/>
            <person name="Takaki Y."/>
            <person name="Nagai Y."/>
            <person name="Toyoda A."/>
            <person name="Suzuki Y."/>
            <person name="Arimoto A."/>
            <person name="Ishii H."/>
            <person name="Satoh N."/>
            <person name="Nishiyama T."/>
            <person name="Hasebe M."/>
            <person name="Maruyama T."/>
            <person name="Minagawa J."/>
            <person name="Obokata J."/>
            <person name="Shigenobu S."/>
        </authorList>
    </citation>
    <scope>NUCLEOTIDE SEQUENCE [LARGE SCALE GENOMIC DNA]</scope>
</reference>
<organism evidence="16 17">
    <name type="scientific">Plakobranchus ocellatus</name>
    <dbReference type="NCBI Taxonomy" id="259542"/>
    <lineage>
        <taxon>Eukaryota</taxon>
        <taxon>Metazoa</taxon>
        <taxon>Spiralia</taxon>
        <taxon>Lophotrochozoa</taxon>
        <taxon>Mollusca</taxon>
        <taxon>Gastropoda</taxon>
        <taxon>Heterobranchia</taxon>
        <taxon>Euthyneura</taxon>
        <taxon>Panpulmonata</taxon>
        <taxon>Sacoglossa</taxon>
        <taxon>Placobranchoidea</taxon>
        <taxon>Plakobranchidae</taxon>
        <taxon>Plakobranchus</taxon>
    </lineage>
</organism>
<dbReference type="PANTHER" id="PTHR10915:SF1">
    <property type="entry name" value="SYNDECAN"/>
    <property type="match status" value="1"/>
</dbReference>
<evidence type="ECO:0000256" key="14">
    <source>
        <dbReference type="SAM" id="SignalP"/>
    </source>
</evidence>
<feature type="transmembrane region" description="Helical" evidence="13">
    <location>
        <begin position="412"/>
        <end position="436"/>
    </location>
</feature>
<feature type="compositionally biased region" description="Basic and acidic residues" evidence="12">
    <location>
        <begin position="444"/>
        <end position="453"/>
    </location>
</feature>
<comment type="function">
    <text evidence="11">Cell surface proteoglycan.</text>
</comment>
<dbReference type="Gene3D" id="4.10.800.10">
    <property type="entry name" value="Thyroglobulin type-1"/>
    <property type="match status" value="2"/>
</dbReference>
<gene>
    <name evidence="16" type="ORF">PoB_003858100</name>
</gene>
<feature type="chain" id="PRO_5043450177" description="Syndecan" evidence="14">
    <location>
        <begin position="21"/>
        <end position="470"/>
    </location>
</feature>
<dbReference type="SMART" id="SM00211">
    <property type="entry name" value="TY"/>
    <property type="match status" value="2"/>
</dbReference>
<evidence type="ECO:0000256" key="11">
    <source>
        <dbReference type="RuleBase" id="RU000649"/>
    </source>
</evidence>